<organism evidence="2 3">
    <name type="scientific">Bacillus taeanensis</name>
    <dbReference type="NCBI Taxonomy" id="273032"/>
    <lineage>
        <taxon>Bacteria</taxon>
        <taxon>Bacillati</taxon>
        <taxon>Bacillota</taxon>
        <taxon>Bacilli</taxon>
        <taxon>Bacillales</taxon>
        <taxon>Bacillaceae</taxon>
        <taxon>Bacillus</taxon>
    </lineage>
</organism>
<sequence>MALGSKDETFGNQTAAYDLENNLRLRIAHSFEDIFGKYLAFPNVVFPYGQAHLDQAKVVYKGFTKSGKEKRYFRAITYRFIKKEEHWYVYATVEIDIPEVTTTNLNGSIGIDFNAGFLSICEIDRFGNPLKEWTIKVPMYDRKSEQVKVSLGDAIKDIVEYAQKVGKPTVFEALDFTKKKQQLGEVSRKYARMLSGFGYSNFKEMLQSKSKREGVQTVPVNPAFTSQIGHMKFMGRYGLSSHGSAACMIARKGSKFRWEKPNYTTVLGLPKTFDKEKPNKSNWFSLSPYTKNKFYFNDKIELLKADC</sequence>
<dbReference type="NCBIfam" id="TIGR01766">
    <property type="entry name" value="IS200/IS605 family accessory protein TnpB-like domain"/>
    <property type="match status" value="1"/>
</dbReference>
<evidence type="ECO:0000313" key="2">
    <source>
        <dbReference type="EMBL" id="RBW68430.1"/>
    </source>
</evidence>
<protein>
    <recommendedName>
        <fullName evidence="4">Transposase</fullName>
    </recommendedName>
</protein>
<dbReference type="RefSeq" id="WP_113807178.1">
    <property type="nucleotide sequence ID" value="NZ_QOCW01000020.1"/>
</dbReference>
<dbReference type="EMBL" id="QOCW01000020">
    <property type="protein sequence ID" value="RBW68430.1"/>
    <property type="molecule type" value="Genomic_DNA"/>
</dbReference>
<dbReference type="InterPro" id="IPR010095">
    <property type="entry name" value="Cas12f1-like_TNB"/>
</dbReference>
<evidence type="ECO:0008006" key="4">
    <source>
        <dbReference type="Google" id="ProtNLM"/>
    </source>
</evidence>
<comment type="caution">
    <text evidence="2">The sequence shown here is derived from an EMBL/GenBank/DDBJ whole genome shotgun (WGS) entry which is preliminary data.</text>
</comment>
<dbReference type="AlphaFoldDB" id="A0A366XPZ0"/>
<dbReference type="Proteomes" id="UP000253314">
    <property type="component" value="Unassembled WGS sequence"/>
</dbReference>
<dbReference type="GO" id="GO:0003677">
    <property type="term" value="F:DNA binding"/>
    <property type="evidence" value="ECO:0007669"/>
    <property type="project" value="UniProtKB-KW"/>
</dbReference>
<keyword evidence="1" id="KW-0238">DNA-binding</keyword>
<name>A0A366XPZ0_9BACI</name>
<gene>
    <name evidence="2" type="ORF">DS031_16570</name>
</gene>
<evidence type="ECO:0000313" key="3">
    <source>
        <dbReference type="Proteomes" id="UP000253314"/>
    </source>
</evidence>
<accession>A0A366XPZ0</accession>
<reference evidence="2 3" key="1">
    <citation type="submission" date="2018-07" db="EMBL/GenBank/DDBJ databases">
        <title>Lottiidibacillus patelloidae gen. nov., sp. nov., isolated from the intestinal tract of a marine limpet and the reclassification of B. taeanensis BH030017T, B. algicola KMM 3737T and B. hwajinpoensis SW-72T as genus Lottiidibacillus.</title>
        <authorList>
            <person name="Liu R."/>
            <person name="Huang Z."/>
        </authorList>
    </citation>
    <scope>NUCLEOTIDE SEQUENCE [LARGE SCALE GENOMIC DNA]</scope>
    <source>
        <strain evidence="2 3">BH030017</strain>
    </source>
</reference>
<proteinExistence type="predicted"/>
<dbReference type="OrthoDB" id="7375452at2"/>
<keyword evidence="3" id="KW-1185">Reference proteome</keyword>
<evidence type="ECO:0000256" key="1">
    <source>
        <dbReference type="ARBA" id="ARBA00023125"/>
    </source>
</evidence>